<keyword evidence="2 4" id="KW-0238">DNA-binding</keyword>
<dbReference type="SUPFAM" id="SSF46689">
    <property type="entry name" value="Homeodomain-like"/>
    <property type="match status" value="1"/>
</dbReference>
<evidence type="ECO:0000256" key="1">
    <source>
        <dbReference type="ARBA" id="ARBA00023015"/>
    </source>
</evidence>
<feature type="region of interest" description="Disordered" evidence="5">
    <location>
        <begin position="1"/>
        <end position="20"/>
    </location>
</feature>
<comment type="caution">
    <text evidence="7">The sequence shown here is derived from an EMBL/GenBank/DDBJ whole genome shotgun (WGS) entry which is preliminary data.</text>
</comment>
<organism evidence="7 8">
    <name type="scientific">Nocardiopsis codii</name>
    <dbReference type="NCBI Taxonomy" id="3065942"/>
    <lineage>
        <taxon>Bacteria</taxon>
        <taxon>Bacillati</taxon>
        <taxon>Actinomycetota</taxon>
        <taxon>Actinomycetes</taxon>
        <taxon>Streptosporangiales</taxon>
        <taxon>Nocardiopsidaceae</taxon>
        <taxon>Nocardiopsis</taxon>
    </lineage>
</organism>
<evidence type="ECO:0000256" key="2">
    <source>
        <dbReference type="ARBA" id="ARBA00023125"/>
    </source>
</evidence>
<accession>A0ABU7KAE0</accession>
<keyword evidence="3" id="KW-0804">Transcription</keyword>
<keyword evidence="1" id="KW-0805">Transcription regulation</keyword>
<evidence type="ECO:0000313" key="8">
    <source>
        <dbReference type="Proteomes" id="UP001356095"/>
    </source>
</evidence>
<dbReference type="InterPro" id="IPR009057">
    <property type="entry name" value="Homeodomain-like_sf"/>
</dbReference>
<dbReference type="SUPFAM" id="SSF48498">
    <property type="entry name" value="Tetracyclin repressor-like, C-terminal domain"/>
    <property type="match status" value="1"/>
</dbReference>
<dbReference type="Proteomes" id="UP001356095">
    <property type="component" value="Unassembled WGS sequence"/>
</dbReference>
<dbReference type="InterPro" id="IPR054156">
    <property type="entry name" value="YxaF_TetR_C"/>
</dbReference>
<dbReference type="InterPro" id="IPR001647">
    <property type="entry name" value="HTH_TetR"/>
</dbReference>
<dbReference type="PANTHER" id="PTHR47506:SF3">
    <property type="entry name" value="HTH-TYPE TRANSCRIPTIONAL REGULATOR LMRA"/>
    <property type="match status" value="1"/>
</dbReference>
<dbReference type="Pfam" id="PF00440">
    <property type="entry name" value="TetR_N"/>
    <property type="match status" value="1"/>
</dbReference>
<dbReference type="Gene3D" id="1.10.357.10">
    <property type="entry name" value="Tetracycline Repressor, domain 2"/>
    <property type="match status" value="1"/>
</dbReference>
<dbReference type="RefSeq" id="WP_330092974.1">
    <property type="nucleotide sequence ID" value="NZ_JAUZMY010000018.1"/>
</dbReference>
<proteinExistence type="predicted"/>
<feature type="DNA-binding region" description="H-T-H motif" evidence="4">
    <location>
        <begin position="40"/>
        <end position="59"/>
    </location>
</feature>
<evidence type="ECO:0000256" key="5">
    <source>
        <dbReference type="SAM" id="MobiDB-lite"/>
    </source>
</evidence>
<sequence length="208" mass="21888">MTTNARHESDDEGDAGPGTRERIVVATSRLMQRQGYSGTGVKQIAAGAAATLGSVYHFFPGGKKELAVAAIRHGEREFAEELARCLAAAEDPADGIAACARSLAEGMRESDWADGCPVASTALGVTGSVPDIRRAADEAFTHWRSLVAERLREHGFAGDDARELAYTVISTLEGAEMAAQVARDEAPLRIAGAHLARLVGLYAAAPRS</sequence>
<evidence type="ECO:0000259" key="6">
    <source>
        <dbReference type="PROSITE" id="PS50977"/>
    </source>
</evidence>
<reference evidence="7 8" key="1">
    <citation type="submission" date="2023-08" db="EMBL/GenBank/DDBJ databases">
        <authorList>
            <person name="Girao M."/>
            <person name="Carvalho M.F."/>
        </authorList>
    </citation>
    <scope>NUCLEOTIDE SEQUENCE [LARGE SCALE GENOMIC DNA]</scope>
    <source>
        <strain evidence="7 8">CT-R113</strain>
    </source>
</reference>
<keyword evidence="8" id="KW-1185">Reference proteome</keyword>
<evidence type="ECO:0000313" key="7">
    <source>
        <dbReference type="EMBL" id="MEE2039198.1"/>
    </source>
</evidence>
<dbReference type="PROSITE" id="PS50977">
    <property type="entry name" value="HTH_TETR_2"/>
    <property type="match status" value="1"/>
</dbReference>
<protein>
    <submittedName>
        <fullName evidence="7">TetR/AcrR family transcriptional regulator</fullName>
    </submittedName>
</protein>
<dbReference type="Pfam" id="PF21993">
    <property type="entry name" value="TetR_C_13_2"/>
    <property type="match status" value="1"/>
</dbReference>
<evidence type="ECO:0000256" key="4">
    <source>
        <dbReference type="PROSITE-ProRule" id="PRU00335"/>
    </source>
</evidence>
<dbReference type="InterPro" id="IPR036271">
    <property type="entry name" value="Tet_transcr_reg_TetR-rel_C_sf"/>
</dbReference>
<dbReference type="PANTHER" id="PTHR47506">
    <property type="entry name" value="TRANSCRIPTIONAL REGULATORY PROTEIN"/>
    <property type="match status" value="1"/>
</dbReference>
<gene>
    <name evidence="7" type="ORF">Q8791_18445</name>
</gene>
<evidence type="ECO:0000256" key="3">
    <source>
        <dbReference type="ARBA" id="ARBA00023163"/>
    </source>
</evidence>
<feature type="domain" description="HTH tetR-type" evidence="6">
    <location>
        <begin position="17"/>
        <end position="77"/>
    </location>
</feature>
<name>A0ABU7KAE0_9ACTN</name>
<dbReference type="EMBL" id="JAUZMY010000018">
    <property type="protein sequence ID" value="MEE2039198.1"/>
    <property type="molecule type" value="Genomic_DNA"/>
</dbReference>